<evidence type="ECO:0000256" key="1">
    <source>
        <dbReference type="ARBA" id="ARBA00022737"/>
    </source>
</evidence>
<gene>
    <name evidence="4" type="ORF">TASK_LOCUS2768</name>
</gene>
<dbReference type="InterPro" id="IPR051631">
    <property type="entry name" value="Ankyrin-KH/SAM_domain"/>
</dbReference>
<dbReference type="Proteomes" id="UP000282613">
    <property type="component" value="Unassembled WGS sequence"/>
</dbReference>
<dbReference type="SUPFAM" id="SSF48403">
    <property type="entry name" value="Ankyrin repeat"/>
    <property type="match status" value="1"/>
</dbReference>
<dbReference type="PROSITE" id="PS50297">
    <property type="entry name" value="ANK_REP_REGION"/>
    <property type="match status" value="2"/>
</dbReference>
<organism evidence="6">
    <name type="scientific">Taenia asiatica</name>
    <name type="common">Asian tapeworm</name>
    <dbReference type="NCBI Taxonomy" id="60517"/>
    <lineage>
        <taxon>Eukaryota</taxon>
        <taxon>Metazoa</taxon>
        <taxon>Spiralia</taxon>
        <taxon>Lophotrochozoa</taxon>
        <taxon>Platyhelminthes</taxon>
        <taxon>Cestoda</taxon>
        <taxon>Eucestoda</taxon>
        <taxon>Cyclophyllidea</taxon>
        <taxon>Taeniidae</taxon>
        <taxon>Taenia</taxon>
    </lineage>
</organism>
<dbReference type="GO" id="GO:0045087">
    <property type="term" value="P:innate immune response"/>
    <property type="evidence" value="ECO:0007669"/>
    <property type="project" value="TreeGrafter"/>
</dbReference>
<proteinExistence type="predicted"/>
<name>A0A0R3VZC3_TAEAS</name>
<protein>
    <submittedName>
        <fullName evidence="6">ANK_REP_REGION domain-containing protein</fullName>
    </submittedName>
</protein>
<dbReference type="SMART" id="SM00248">
    <property type="entry name" value="ANK"/>
    <property type="match status" value="8"/>
</dbReference>
<evidence type="ECO:0000313" key="5">
    <source>
        <dbReference type="Proteomes" id="UP000282613"/>
    </source>
</evidence>
<dbReference type="STRING" id="60517.A0A0R3VZC3"/>
<feature type="repeat" description="ANK" evidence="3">
    <location>
        <begin position="196"/>
        <end position="228"/>
    </location>
</feature>
<dbReference type="AlphaFoldDB" id="A0A0R3VZC3"/>
<dbReference type="Gene3D" id="1.25.40.20">
    <property type="entry name" value="Ankyrin repeat-containing domain"/>
    <property type="match status" value="2"/>
</dbReference>
<evidence type="ECO:0000256" key="2">
    <source>
        <dbReference type="ARBA" id="ARBA00023043"/>
    </source>
</evidence>
<keyword evidence="2 3" id="KW-0040">ANK repeat</keyword>
<feature type="repeat" description="ANK" evidence="3">
    <location>
        <begin position="96"/>
        <end position="128"/>
    </location>
</feature>
<feature type="repeat" description="ANK" evidence="3">
    <location>
        <begin position="129"/>
        <end position="161"/>
    </location>
</feature>
<dbReference type="GO" id="GO:0005737">
    <property type="term" value="C:cytoplasm"/>
    <property type="evidence" value="ECO:0007669"/>
    <property type="project" value="TreeGrafter"/>
</dbReference>
<dbReference type="InterPro" id="IPR002110">
    <property type="entry name" value="Ankyrin_rpt"/>
</dbReference>
<dbReference type="PANTHER" id="PTHR23206:SF7">
    <property type="entry name" value="PROTEIN KINASE DOMAIN-CONTAINING PROTEIN"/>
    <property type="match status" value="1"/>
</dbReference>
<feature type="repeat" description="ANK" evidence="3">
    <location>
        <begin position="262"/>
        <end position="294"/>
    </location>
</feature>
<evidence type="ECO:0000256" key="3">
    <source>
        <dbReference type="PROSITE-ProRule" id="PRU00023"/>
    </source>
</evidence>
<keyword evidence="5" id="KW-1185">Reference proteome</keyword>
<sequence length="326" mass="35693">MQFIGTSEGKRYLKLQIESVAFAVRRRDPPPVALAKAIRANDVAVVQKLLRRGANPNVFGKDETTTPLIEAAIRGYAGVMEVLLLHGASPFLTDIFYNTALHWAIANCHMDCVVLLLDYGSAMEKTNEELRTSLMQAAFYGHAKIARYLIHRGAQIDQFLNPKDESALTIACERGDMATAKVLLKAGDSRSDRGKELHVALIKAASKGHLEVVKLLLDRKAEVNRCDENLDPPIFAAISGGNLDILRLLISHRVNIEEWNEEGYTPLMMAVRIGSAAFVAVLLDAGADISELSLREQDSALAIATRLNRMAVQDLILSVLAHGSLS</sequence>
<dbReference type="PROSITE" id="PS50088">
    <property type="entry name" value="ANK_REPEAT"/>
    <property type="match status" value="4"/>
</dbReference>
<reference evidence="6" key="1">
    <citation type="submission" date="2017-02" db="UniProtKB">
        <authorList>
            <consortium name="WormBaseParasite"/>
        </authorList>
    </citation>
    <scope>IDENTIFICATION</scope>
</reference>
<reference evidence="4 5" key="2">
    <citation type="submission" date="2018-11" db="EMBL/GenBank/DDBJ databases">
        <authorList>
            <consortium name="Pathogen Informatics"/>
        </authorList>
    </citation>
    <scope>NUCLEOTIDE SEQUENCE [LARGE SCALE GENOMIC DNA]</scope>
</reference>
<evidence type="ECO:0000313" key="4">
    <source>
        <dbReference type="EMBL" id="VDK26106.1"/>
    </source>
</evidence>
<evidence type="ECO:0000313" key="6">
    <source>
        <dbReference type="WBParaSite" id="TASK_0000276701-mRNA-1"/>
    </source>
</evidence>
<dbReference type="OrthoDB" id="7464126at2759"/>
<dbReference type="EMBL" id="UYRS01002944">
    <property type="protein sequence ID" value="VDK26106.1"/>
    <property type="molecule type" value="Genomic_DNA"/>
</dbReference>
<dbReference type="Pfam" id="PF12796">
    <property type="entry name" value="Ank_2"/>
    <property type="match status" value="2"/>
</dbReference>
<keyword evidence="1" id="KW-0677">Repeat</keyword>
<dbReference type="PANTHER" id="PTHR23206">
    <property type="entry name" value="MASK PROTEIN"/>
    <property type="match status" value="1"/>
</dbReference>
<dbReference type="InterPro" id="IPR036770">
    <property type="entry name" value="Ankyrin_rpt-contain_sf"/>
</dbReference>
<dbReference type="WBParaSite" id="TASK_0000276701-mRNA-1">
    <property type="protein sequence ID" value="TASK_0000276701-mRNA-1"/>
    <property type="gene ID" value="TASK_0000276701"/>
</dbReference>
<accession>A0A0R3VZC3</accession>